<feature type="region of interest" description="Disordered" evidence="1">
    <location>
        <begin position="488"/>
        <end position="529"/>
    </location>
</feature>
<dbReference type="Proteomes" id="UP001194696">
    <property type="component" value="Unassembled WGS sequence"/>
</dbReference>
<dbReference type="SUPFAM" id="SSF140856">
    <property type="entry name" value="USP8 N-terminal domain-like"/>
    <property type="match status" value="1"/>
</dbReference>
<organism evidence="3 4">
    <name type="scientific">Linnemannia gamsii</name>
    <dbReference type="NCBI Taxonomy" id="64522"/>
    <lineage>
        <taxon>Eukaryota</taxon>
        <taxon>Fungi</taxon>
        <taxon>Fungi incertae sedis</taxon>
        <taxon>Mucoromycota</taxon>
        <taxon>Mortierellomycotina</taxon>
        <taxon>Mortierellomycetes</taxon>
        <taxon>Mortierellales</taxon>
        <taxon>Mortierellaceae</taxon>
        <taxon>Linnemannia</taxon>
    </lineage>
</organism>
<keyword evidence="4" id="KW-1185">Reference proteome</keyword>
<proteinExistence type="predicted"/>
<name>A0ABQ7JJ55_9FUNG</name>
<gene>
    <name evidence="3" type="ORF">BGZ96_003669</name>
</gene>
<feature type="region of interest" description="Disordered" evidence="1">
    <location>
        <begin position="587"/>
        <end position="662"/>
    </location>
</feature>
<feature type="compositionally biased region" description="Polar residues" evidence="1">
    <location>
        <begin position="506"/>
        <end position="525"/>
    </location>
</feature>
<feature type="compositionally biased region" description="Acidic residues" evidence="1">
    <location>
        <begin position="192"/>
        <end position="201"/>
    </location>
</feature>
<feature type="compositionally biased region" description="Low complexity" evidence="1">
    <location>
        <begin position="651"/>
        <end position="662"/>
    </location>
</feature>
<dbReference type="InterPro" id="IPR015063">
    <property type="entry name" value="USP8_dimer"/>
</dbReference>
<sequence>MEIESSFLPTVPPRTRLNELKTSAEFAAEDFNHTIKTWVNMASLLVKQGNMAESNMDDENAYISYVRACLIITKIIPVQPHYRSMMNDIVCIDLRQKILLIITRMGHLERRLLKRFEDENRQVATATRVTQGSAMAHLNTLSSGKSVVMTMNHRPTSTIFKVERTMNKLSVEYYSPEEPVVDQEDYYYNGESGDESDDDQENINGGIYNDIINNGTGINNDEEIIAMVEIHDDYLTPDGEDLMLELSPESYVSHHHRRVMTGPRTAPSSQPPLPSSQKQQPSDDGGQYQDHTSEKPISLNGTLKKKSSNEDDRSLLSPECQPNYTAMPSALFPRQREGFHVRRCSSTDTIRSSVHFPATSLSTATALPLTITPRSTLNTPPIPARSDKRNSMMASVSIDRSNIMGGSNVNYLRDRSNTQGVAAVVPDYRGTAAAGGNNNTGTAPSSTTTAVRGGYERDVLHSRFSNRRTMSFEGNGNFYPSFGTSSAAAMDGQQSHTGGASGLWRHNSTSVGRVTPVNSNGSRGSSLGHRKRASLDFHQQQHHQQKHQLQYHGNGITAASLNADLPPTPRSSLEKLSEHFSAGSATTVSMGSSFKSGYSPSPSTSPSTASSTPFTSPMMKTSAHMSQNFGAMQQQQRGQGLAHGHAHGHGHTPSLTSSITSGSTLAMTDSTFAMSATGTATNSSVTYTPATTITTMSVGSPQLSNSTSVSSASSPTMASFSTWTASSKKAGLLRKIRSKPKMQEMFDMVHATPAPVSPTPAPAPLPLHRQLQQQYQQPQLQHHHQQHQVYPPIAMRT</sequence>
<accession>A0ABQ7JJ55</accession>
<feature type="region of interest" description="Disordered" evidence="1">
    <location>
        <begin position="253"/>
        <end position="323"/>
    </location>
</feature>
<evidence type="ECO:0000313" key="3">
    <source>
        <dbReference type="EMBL" id="KAG0275750.1"/>
    </source>
</evidence>
<comment type="caution">
    <text evidence="3">The sequence shown here is derived from an EMBL/GenBank/DDBJ whole genome shotgun (WGS) entry which is preliminary data.</text>
</comment>
<evidence type="ECO:0000259" key="2">
    <source>
        <dbReference type="Pfam" id="PF08969"/>
    </source>
</evidence>
<dbReference type="Pfam" id="PF08969">
    <property type="entry name" value="USP8_dimer"/>
    <property type="match status" value="1"/>
</dbReference>
<dbReference type="EMBL" id="JAAAIM010001802">
    <property type="protein sequence ID" value="KAG0275750.1"/>
    <property type="molecule type" value="Genomic_DNA"/>
</dbReference>
<reference evidence="3 4" key="1">
    <citation type="journal article" date="2020" name="Fungal Divers.">
        <title>Resolving the Mortierellaceae phylogeny through synthesis of multi-gene phylogenetics and phylogenomics.</title>
        <authorList>
            <person name="Vandepol N."/>
            <person name="Liber J."/>
            <person name="Desiro A."/>
            <person name="Na H."/>
            <person name="Kennedy M."/>
            <person name="Barry K."/>
            <person name="Grigoriev I.V."/>
            <person name="Miller A.N."/>
            <person name="O'Donnell K."/>
            <person name="Stajich J.E."/>
            <person name="Bonito G."/>
        </authorList>
    </citation>
    <scope>NUCLEOTIDE SEQUENCE [LARGE SCALE GENOMIC DNA]</scope>
    <source>
        <strain evidence="3 4">AD045</strain>
    </source>
</reference>
<protein>
    <recommendedName>
        <fullName evidence="2">USP8 dimerisation domain-containing protein</fullName>
    </recommendedName>
</protein>
<feature type="domain" description="USP8 dimerisation" evidence="2">
    <location>
        <begin position="15"/>
        <end position="118"/>
    </location>
</feature>
<feature type="compositionally biased region" description="Low complexity" evidence="1">
    <location>
        <begin position="630"/>
        <end position="643"/>
    </location>
</feature>
<evidence type="ECO:0000313" key="4">
    <source>
        <dbReference type="Proteomes" id="UP001194696"/>
    </source>
</evidence>
<evidence type="ECO:0000256" key="1">
    <source>
        <dbReference type="SAM" id="MobiDB-lite"/>
    </source>
</evidence>
<feature type="compositionally biased region" description="Low complexity" evidence="1">
    <location>
        <begin position="589"/>
        <end position="617"/>
    </location>
</feature>
<dbReference type="Gene3D" id="1.20.58.80">
    <property type="entry name" value="Phosphotransferase system, lactose/cellobiose-type IIA subunit"/>
    <property type="match status" value="1"/>
</dbReference>
<feature type="compositionally biased region" description="Polar residues" evidence="1">
    <location>
        <begin position="488"/>
        <end position="498"/>
    </location>
</feature>
<feature type="region of interest" description="Disordered" evidence="1">
    <location>
        <begin position="187"/>
        <end position="207"/>
    </location>
</feature>